<sequence>MSLELDARLAETGTRFKLFAQPRFLTRDNGRPVFKAEEVVVSTPPADMSPGPADHRMYVVDAVNKRPYAAGELPPYRGEAGPPVRPGSDGHFDQIDEDSRAFSAATMFATVRRVLDIWEDYFSHRVDWAFDAQFSRLEMIPLIEWNNAHSGWGFLEFGFGSTESGTIDHSRPYCENFDVLAHELGHSIIFSQVGIPRDQSDPAIDCGGFQESSADVTAIVALLHFDTFVNELLAQTKGNLLTVNGLDRVGELSNSRQVRVALNAKRMTDVGDEPHDRSLPLTGAIFDTMTEIFQQDLVDTKLISEDLRDRSTNTPNGAGDLAEIEADFTAAYQGHEAEFKQALLKARDQMGRLLAETWSHLSPERLTYFEVFAGLLRADRSLNGGEFQSIIRDAFSWRGIQPDSDLRRQLDRTLVECGLRPATTVGHTT</sequence>
<keyword evidence="2" id="KW-1185">Reference proteome</keyword>
<evidence type="ECO:0000313" key="1">
    <source>
        <dbReference type="EMBL" id="MCD2195254.1"/>
    </source>
</evidence>
<protein>
    <recommendedName>
        <fullName evidence="3">Peptidase M4 family protein</fullName>
    </recommendedName>
</protein>
<organism evidence="1 2">
    <name type="scientific">Actinomycetospora endophytica</name>
    <dbReference type="NCBI Taxonomy" id="2291215"/>
    <lineage>
        <taxon>Bacteria</taxon>
        <taxon>Bacillati</taxon>
        <taxon>Actinomycetota</taxon>
        <taxon>Actinomycetes</taxon>
        <taxon>Pseudonocardiales</taxon>
        <taxon>Pseudonocardiaceae</taxon>
        <taxon>Actinomycetospora</taxon>
    </lineage>
</organism>
<proteinExistence type="predicted"/>
<gene>
    <name evidence="1" type="ORF">LQ327_17945</name>
</gene>
<accession>A0ABS8PAH5</accession>
<comment type="caution">
    <text evidence="1">The sequence shown here is derived from an EMBL/GenBank/DDBJ whole genome shotgun (WGS) entry which is preliminary data.</text>
</comment>
<dbReference type="SUPFAM" id="SSF55486">
    <property type="entry name" value="Metalloproteases ('zincins'), catalytic domain"/>
    <property type="match status" value="1"/>
</dbReference>
<reference evidence="1 2" key="1">
    <citation type="submission" date="2021-11" db="EMBL/GenBank/DDBJ databases">
        <title>Draft genome sequence of Actinomycetospora sp. SF1 isolated from the rhizosphere soil.</title>
        <authorList>
            <person name="Duangmal K."/>
            <person name="Chantavorakit T."/>
        </authorList>
    </citation>
    <scope>NUCLEOTIDE SEQUENCE [LARGE SCALE GENOMIC DNA]</scope>
    <source>
        <strain evidence="1 2">TBRC 5722</strain>
    </source>
</reference>
<dbReference type="Proteomes" id="UP001199469">
    <property type="component" value="Unassembled WGS sequence"/>
</dbReference>
<evidence type="ECO:0008006" key="3">
    <source>
        <dbReference type="Google" id="ProtNLM"/>
    </source>
</evidence>
<dbReference type="RefSeq" id="WP_230736111.1">
    <property type="nucleotide sequence ID" value="NZ_JAJNDB010000003.1"/>
</dbReference>
<dbReference type="EMBL" id="JAJNDB010000003">
    <property type="protein sequence ID" value="MCD2195254.1"/>
    <property type="molecule type" value="Genomic_DNA"/>
</dbReference>
<name>A0ABS8PAH5_9PSEU</name>
<evidence type="ECO:0000313" key="2">
    <source>
        <dbReference type="Proteomes" id="UP001199469"/>
    </source>
</evidence>